<evidence type="ECO:0000313" key="2">
    <source>
        <dbReference type="EMBL" id="RZT75536.1"/>
    </source>
</evidence>
<gene>
    <name evidence="2" type="ORF">EV383_6277</name>
</gene>
<name>A0A4Q7U8M4_PSEST</name>
<dbReference type="AlphaFoldDB" id="A0A4Q7U8M4"/>
<protein>
    <recommendedName>
        <fullName evidence="4">TrwC relaxase</fullName>
    </recommendedName>
</protein>
<feature type="region of interest" description="Disordered" evidence="1">
    <location>
        <begin position="288"/>
        <end position="310"/>
    </location>
</feature>
<evidence type="ECO:0000256" key="1">
    <source>
        <dbReference type="SAM" id="MobiDB-lite"/>
    </source>
</evidence>
<dbReference type="EMBL" id="SHKL01000002">
    <property type="protein sequence ID" value="RZT75536.1"/>
    <property type="molecule type" value="Genomic_DNA"/>
</dbReference>
<keyword evidence="3" id="KW-1185">Reference proteome</keyword>
<proteinExistence type="predicted"/>
<evidence type="ECO:0000313" key="3">
    <source>
        <dbReference type="Proteomes" id="UP000291591"/>
    </source>
</evidence>
<comment type="caution">
    <text evidence="2">The sequence shown here is derived from an EMBL/GenBank/DDBJ whole genome shotgun (WGS) entry which is preliminary data.</text>
</comment>
<accession>A0A4Q7U8M4</accession>
<reference evidence="2 3" key="1">
    <citation type="submission" date="2019-02" db="EMBL/GenBank/DDBJ databases">
        <title>Sequencing the genomes of 1000 actinobacteria strains.</title>
        <authorList>
            <person name="Klenk H.-P."/>
        </authorList>
    </citation>
    <scope>NUCLEOTIDE SEQUENCE [LARGE SCALE GENOMIC DNA]</scope>
    <source>
        <strain evidence="2 3">DSM 45779</strain>
    </source>
</reference>
<dbReference type="Proteomes" id="UP000291591">
    <property type="component" value="Unassembled WGS sequence"/>
</dbReference>
<evidence type="ECO:0008006" key="4">
    <source>
        <dbReference type="Google" id="ProtNLM"/>
    </source>
</evidence>
<feature type="region of interest" description="Disordered" evidence="1">
    <location>
        <begin position="1"/>
        <end position="36"/>
    </location>
</feature>
<sequence>MAMSRLRRTMVSSAATGRSPHNARGGGDVTVSRMPLGRYGDTRVEPATLFDVEDSSAGPPPDAIEVQFRCPVSLSVMLDGMAEAGLDDAVQAWGSAYSDLIGQVLVELQRGAGYVVDGDRRALAPARLELAAVVEAEVPEMAKARWHAHVYVGATAESLIDGTRWPVDVDELQQSVFSLTESFHSNRLWELAERELGVVWGQPRPGAVKEIMQPPWHEHIDPPERGVCPGPWGPRGYRVLADEDKLRLAVETEARIAHQREQGLWQEPTWQDARAYWDRVLTEADERVRAAKAAGEPPPPADLLPGDQRF</sequence>
<organism evidence="2 3">
    <name type="scientific">Pseudonocardia sediminis</name>
    <dbReference type="NCBI Taxonomy" id="1397368"/>
    <lineage>
        <taxon>Bacteria</taxon>
        <taxon>Bacillati</taxon>
        <taxon>Actinomycetota</taxon>
        <taxon>Actinomycetes</taxon>
        <taxon>Pseudonocardiales</taxon>
        <taxon>Pseudonocardiaceae</taxon>
        <taxon>Pseudonocardia</taxon>
    </lineage>
</organism>